<dbReference type="Proteomes" id="UP001187415">
    <property type="component" value="Unassembled WGS sequence"/>
</dbReference>
<name>A0AA88M5W1_CHASR</name>
<evidence type="ECO:0000313" key="1">
    <source>
        <dbReference type="EMBL" id="KAK2830537.1"/>
    </source>
</evidence>
<reference evidence="1" key="1">
    <citation type="submission" date="2023-07" db="EMBL/GenBank/DDBJ databases">
        <title>Chromosome-level Genome Assembly of Striped Snakehead (Channa striata).</title>
        <authorList>
            <person name="Liu H."/>
        </authorList>
    </citation>
    <scope>NUCLEOTIDE SEQUENCE</scope>
    <source>
        <strain evidence="1">Gz</strain>
        <tissue evidence="1">Muscle</tissue>
    </source>
</reference>
<dbReference type="AlphaFoldDB" id="A0AA88M5W1"/>
<dbReference type="EMBL" id="JAUPFM010000014">
    <property type="protein sequence ID" value="KAK2830537.1"/>
    <property type="molecule type" value="Genomic_DNA"/>
</dbReference>
<sequence length="95" mass="10517">MYVCKCSGLYRRVSLLWCNDRVCPAGGGNTHLRLISAASKVQRRRTTPRFSQGSELKVLLLSSLGSQHGSSCVPVIQIHRNPMVSEHHSLFVTVP</sequence>
<organism evidence="1 2">
    <name type="scientific">Channa striata</name>
    <name type="common">Snakehead murrel</name>
    <name type="synonym">Ophicephalus striatus</name>
    <dbReference type="NCBI Taxonomy" id="64152"/>
    <lineage>
        <taxon>Eukaryota</taxon>
        <taxon>Metazoa</taxon>
        <taxon>Chordata</taxon>
        <taxon>Craniata</taxon>
        <taxon>Vertebrata</taxon>
        <taxon>Euteleostomi</taxon>
        <taxon>Actinopterygii</taxon>
        <taxon>Neopterygii</taxon>
        <taxon>Teleostei</taxon>
        <taxon>Neoteleostei</taxon>
        <taxon>Acanthomorphata</taxon>
        <taxon>Anabantaria</taxon>
        <taxon>Anabantiformes</taxon>
        <taxon>Channoidei</taxon>
        <taxon>Channidae</taxon>
        <taxon>Channa</taxon>
    </lineage>
</organism>
<comment type="caution">
    <text evidence="1">The sequence shown here is derived from an EMBL/GenBank/DDBJ whole genome shotgun (WGS) entry which is preliminary data.</text>
</comment>
<accession>A0AA88M5W1</accession>
<proteinExistence type="predicted"/>
<evidence type="ECO:0000313" key="2">
    <source>
        <dbReference type="Proteomes" id="UP001187415"/>
    </source>
</evidence>
<keyword evidence="2" id="KW-1185">Reference proteome</keyword>
<gene>
    <name evidence="1" type="ORF">Q5P01_018468</name>
</gene>
<protein>
    <submittedName>
        <fullName evidence="1">Uncharacterized protein</fullName>
    </submittedName>
</protein>